<proteinExistence type="predicted"/>
<keyword evidence="2" id="KW-1133">Transmembrane helix</keyword>
<keyword evidence="2" id="KW-0812">Transmembrane</keyword>
<keyword evidence="4" id="KW-1185">Reference proteome</keyword>
<evidence type="ECO:0000313" key="4">
    <source>
        <dbReference type="Proteomes" id="UP000198852"/>
    </source>
</evidence>
<protein>
    <submittedName>
        <fullName evidence="3">Uncharacterized protein</fullName>
    </submittedName>
</protein>
<feature type="transmembrane region" description="Helical" evidence="2">
    <location>
        <begin position="97"/>
        <end position="126"/>
    </location>
</feature>
<keyword evidence="2" id="KW-0472">Membrane</keyword>
<dbReference type="AlphaFoldDB" id="A0A1I6RR04"/>
<feature type="compositionally biased region" description="Basic and acidic residues" evidence="1">
    <location>
        <begin position="32"/>
        <end position="41"/>
    </location>
</feature>
<organism evidence="3 4">
    <name type="scientific">Saccharopolyspora flava</name>
    <dbReference type="NCBI Taxonomy" id="95161"/>
    <lineage>
        <taxon>Bacteria</taxon>
        <taxon>Bacillati</taxon>
        <taxon>Actinomycetota</taxon>
        <taxon>Actinomycetes</taxon>
        <taxon>Pseudonocardiales</taxon>
        <taxon>Pseudonocardiaceae</taxon>
        <taxon>Saccharopolyspora</taxon>
    </lineage>
</organism>
<dbReference type="EMBL" id="FOZX01000003">
    <property type="protein sequence ID" value="SFS66888.1"/>
    <property type="molecule type" value="Genomic_DNA"/>
</dbReference>
<dbReference type="STRING" id="95161.SAMN05660874_02503"/>
<evidence type="ECO:0000256" key="2">
    <source>
        <dbReference type="SAM" id="Phobius"/>
    </source>
</evidence>
<sequence>MSVSHERSRHAPHSVNAAIPLAPSRRYGVPMQRRDPDEPARFGDLADLDHEDPEVRAFAEHRARMDRPHSEATVEGMLRGVDEFAQSANRTGGHRRLLAVSVVVLILFGVLFTVWNALVYVLGVFFG</sequence>
<dbReference type="Proteomes" id="UP000198852">
    <property type="component" value="Unassembled WGS sequence"/>
</dbReference>
<name>A0A1I6RR04_9PSEU</name>
<evidence type="ECO:0000313" key="3">
    <source>
        <dbReference type="EMBL" id="SFS66888.1"/>
    </source>
</evidence>
<evidence type="ECO:0000256" key="1">
    <source>
        <dbReference type="SAM" id="MobiDB-lite"/>
    </source>
</evidence>
<feature type="region of interest" description="Disordered" evidence="1">
    <location>
        <begin position="26"/>
        <end position="45"/>
    </location>
</feature>
<gene>
    <name evidence="3" type="ORF">SAMN05660874_02503</name>
</gene>
<reference evidence="4" key="1">
    <citation type="submission" date="2016-10" db="EMBL/GenBank/DDBJ databases">
        <authorList>
            <person name="Varghese N."/>
            <person name="Submissions S."/>
        </authorList>
    </citation>
    <scope>NUCLEOTIDE SEQUENCE [LARGE SCALE GENOMIC DNA]</scope>
    <source>
        <strain evidence="4">DSM 44771</strain>
    </source>
</reference>
<accession>A0A1I6RR04</accession>